<evidence type="ECO:0000313" key="4">
    <source>
        <dbReference type="EMBL" id="PLR06347.1"/>
    </source>
</evidence>
<protein>
    <submittedName>
        <fullName evidence="4">MFS transporter</fullName>
    </submittedName>
</protein>
<feature type="transmembrane region" description="Helical" evidence="2">
    <location>
        <begin position="254"/>
        <end position="272"/>
    </location>
</feature>
<organism evidence="4 5">
    <name type="scientific">Caulobacter flavus</name>
    <dbReference type="NCBI Taxonomy" id="1679497"/>
    <lineage>
        <taxon>Bacteria</taxon>
        <taxon>Pseudomonadati</taxon>
        <taxon>Pseudomonadota</taxon>
        <taxon>Alphaproteobacteria</taxon>
        <taxon>Caulobacterales</taxon>
        <taxon>Caulobacteraceae</taxon>
        <taxon>Caulobacter</taxon>
    </lineage>
</organism>
<feature type="transmembrane region" description="Helical" evidence="2">
    <location>
        <begin position="361"/>
        <end position="379"/>
    </location>
</feature>
<evidence type="ECO:0000313" key="6">
    <source>
        <dbReference type="Proteomes" id="UP000281192"/>
    </source>
</evidence>
<name>A0A2N5CL01_9CAUL</name>
<dbReference type="Proteomes" id="UP000234483">
    <property type="component" value="Unassembled WGS sequence"/>
</dbReference>
<evidence type="ECO:0000256" key="2">
    <source>
        <dbReference type="SAM" id="Phobius"/>
    </source>
</evidence>
<dbReference type="InterPro" id="IPR039672">
    <property type="entry name" value="MFS_2"/>
</dbReference>
<accession>A0A2N5CL01</accession>
<feature type="transmembrane region" description="Helical" evidence="2">
    <location>
        <begin position="221"/>
        <end position="242"/>
    </location>
</feature>
<dbReference type="InterPro" id="IPR036259">
    <property type="entry name" value="MFS_trans_sf"/>
</dbReference>
<feature type="transmembrane region" description="Helical" evidence="2">
    <location>
        <begin position="101"/>
        <end position="128"/>
    </location>
</feature>
<evidence type="ECO:0000256" key="1">
    <source>
        <dbReference type="ARBA" id="ARBA00009617"/>
    </source>
</evidence>
<dbReference type="KEGG" id="cfh:C1707_10900"/>
<dbReference type="GO" id="GO:0008643">
    <property type="term" value="P:carbohydrate transport"/>
    <property type="evidence" value="ECO:0007669"/>
    <property type="project" value="InterPro"/>
</dbReference>
<dbReference type="PANTHER" id="PTHR11328:SF24">
    <property type="entry name" value="MAJOR FACILITATOR SUPERFAMILY (MFS) PROFILE DOMAIN-CONTAINING PROTEIN"/>
    <property type="match status" value="1"/>
</dbReference>
<feature type="transmembrane region" description="Helical" evidence="2">
    <location>
        <begin position="37"/>
        <end position="56"/>
    </location>
</feature>
<keyword evidence="6" id="KW-1185">Reference proteome</keyword>
<proteinExistence type="inferred from homology"/>
<dbReference type="EMBL" id="PJRQ01000053">
    <property type="protein sequence ID" value="PLR06347.1"/>
    <property type="molecule type" value="Genomic_DNA"/>
</dbReference>
<feature type="transmembrane region" description="Helical" evidence="2">
    <location>
        <begin position="173"/>
        <end position="193"/>
    </location>
</feature>
<dbReference type="Pfam" id="PF13347">
    <property type="entry name" value="MFS_2"/>
    <property type="match status" value="1"/>
</dbReference>
<gene>
    <name evidence="3" type="ORF">C1707_10900</name>
    <name evidence="4" type="ORF">CFHF_25780</name>
</gene>
<dbReference type="GO" id="GO:0005886">
    <property type="term" value="C:plasma membrane"/>
    <property type="evidence" value="ECO:0007669"/>
    <property type="project" value="TreeGrafter"/>
</dbReference>
<evidence type="ECO:0000313" key="3">
    <source>
        <dbReference type="EMBL" id="AYV46734.1"/>
    </source>
</evidence>
<keyword evidence="2" id="KW-0472">Membrane</keyword>
<feature type="transmembrane region" description="Helical" evidence="2">
    <location>
        <begin position="284"/>
        <end position="303"/>
    </location>
</feature>
<reference evidence="4 5" key="1">
    <citation type="submission" date="2017-12" db="EMBL/GenBank/DDBJ databases">
        <title>The genome sequence of Caulobacter flavus CGMCC1 15093.</title>
        <authorList>
            <person name="Gao J."/>
            <person name="Mao X."/>
            <person name="Sun J."/>
        </authorList>
    </citation>
    <scope>NUCLEOTIDE SEQUENCE [LARGE SCALE GENOMIC DNA]</scope>
    <source>
        <strain evidence="4 5">CGMCC1 15093</strain>
    </source>
</reference>
<dbReference type="EMBL" id="CP026100">
    <property type="protein sequence ID" value="AYV46734.1"/>
    <property type="molecule type" value="Genomic_DNA"/>
</dbReference>
<feature type="transmembrane region" description="Helical" evidence="2">
    <location>
        <begin position="309"/>
        <end position="332"/>
    </location>
</feature>
<keyword evidence="2" id="KW-0812">Transmembrane</keyword>
<evidence type="ECO:0000313" key="5">
    <source>
        <dbReference type="Proteomes" id="UP000234483"/>
    </source>
</evidence>
<dbReference type="GO" id="GO:0015293">
    <property type="term" value="F:symporter activity"/>
    <property type="evidence" value="ECO:0007669"/>
    <property type="project" value="InterPro"/>
</dbReference>
<keyword evidence="2" id="KW-1133">Transmembrane helix</keyword>
<feature type="transmembrane region" description="Helical" evidence="2">
    <location>
        <begin position="140"/>
        <end position="161"/>
    </location>
</feature>
<dbReference type="AlphaFoldDB" id="A0A2N5CL01"/>
<dbReference type="Gene3D" id="1.20.1250.20">
    <property type="entry name" value="MFS general substrate transporter like domains"/>
    <property type="match status" value="1"/>
</dbReference>
<dbReference type="OrthoDB" id="9764596at2"/>
<feature type="transmembrane region" description="Helical" evidence="2">
    <location>
        <begin position="7"/>
        <end position="31"/>
    </location>
</feature>
<dbReference type="SUPFAM" id="SSF103473">
    <property type="entry name" value="MFS general substrate transporter"/>
    <property type="match status" value="1"/>
</dbReference>
<reference evidence="3 6" key="2">
    <citation type="submission" date="2018-01" db="EMBL/GenBank/DDBJ databases">
        <title>Complete genome sequence of Caulobacter flavus RHGG3.</title>
        <authorList>
            <person name="Yang E."/>
        </authorList>
    </citation>
    <scope>NUCLEOTIDE SEQUENCE [LARGE SCALE GENOMIC DNA]</scope>
    <source>
        <strain evidence="3 6">RHGG3</strain>
    </source>
</reference>
<dbReference type="Proteomes" id="UP000281192">
    <property type="component" value="Chromosome"/>
</dbReference>
<feature type="transmembrane region" description="Helical" evidence="2">
    <location>
        <begin position="391"/>
        <end position="413"/>
    </location>
</feature>
<feature type="transmembrane region" description="Helical" evidence="2">
    <location>
        <begin position="76"/>
        <end position="95"/>
    </location>
</feature>
<comment type="similarity">
    <text evidence="1">Belongs to the sodium:galactoside symporter (TC 2.A.2) family.</text>
</comment>
<dbReference type="RefSeq" id="WP_101715782.1">
    <property type="nucleotide sequence ID" value="NZ_CP026100.1"/>
</dbReference>
<dbReference type="PANTHER" id="PTHR11328">
    <property type="entry name" value="MAJOR FACILITATOR SUPERFAMILY DOMAIN-CONTAINING PROTEIN"/>
    <property type="match status" value="1"/>
</dbReference>
<sequence length="440" mass="44849">MRILTKAAYAAPSVGFAGISLPLLIFLPAFYAAERGLPVAAVGAAFAIVRLLDIGFDPLIGAAMDRTRSRFGRFKLWMALGTPLLMVSVWCLFMPPAGAGMAWLVVSLVGVYAAWSICFVAQLGWGVALSGDYAERNSVFGWWQAAYLVGSLAISALPMLPGLRGDAAAVVPAMGQFILIAAPLGVVVALLLAPEPPSGPRPKVAASAYLKLLVRPNVARLLVVDLLIGMAVATNGALFFFYFGATRGLSTGQAAVLLFATNAGSLAGVWLWSRLGGALGKHKAAMAAFLAYAALLAVVHLAPFGAPPAGAALMLAFGATLSAGPVLVRSMLADVGDEERLRTGVDHTGLLSALFANSNKLGAVIGPAAAFALLGAAGFQPKGAVNAPGALAMVAALAIWAPLAVGLLAALVVRGHALTAEAHAAVRARLDLAAEGGEAA</sequence>